<evidence type="ECO:0000256" key="1">
    <source>
        <dbReference type="ARBA" id="ARBA00001971"/>
    </source>
</evidence>
<dbReference type="AlphaFoldDB" id="C3ZS17"/>
<evidence type="ECO:0000256" key="10">
    <source>
        <dbReference type="ARBA" id="ARBA00022824"/>
    </source>
</evidence>
<comment type="catalytic activity">
    <reaction evidence="20">
        <text>(5Z,8Z,11Z,14Z)-eicosatetraenoate + reduced [NADPH--hemoprotein reductase] + O2 = 20-hydroxy-(5Z,8Z,11Z,14Z)-eicosatetraenoate + oxidized [NADPH--hemoprotein reductase] + H2O + H(+)</text>
        <dbReference type="Rhea" id="RHEA:39755"/>
        <dbReference type="Rhea" id="RHEA-COMP:11964"/>
        <dbReference type="Rhea" id="RHEA-COMP:11965"/>
        <dbReference type="ChEBI" id="CHEBI:15377"/>
        <dbReference type="ChEBI" id="CHEBI:15378"/>
        <dbReference type="ChEBI" id="CHEBI:15379"/>
        <dbReference type="ChEBI" id="CHEBI:32395"/>
        <dbReference type="ChEBI" id="CHEBI:57618"/>
        <dbReference type="ChEBI" id="CHEBI:58210"/>
        <dbReference type="ChEBI" id="CHEBI:76624"/>
    </reaction>
    <physiologicalReaction direction="left-to-right" evidence="20">
        <dbReference type="Rhea" id="RHEA:39756"/>
    </physiologicalReaction>
</comment>
<dbReference type="PANTHER" id="PTHR24300:SF397">
    <property type="entry name" value="CYTOCHROME P450 2U1"/>
    <property type="match status" value="1"/>
</dbReference>
<evidence type="ECO:0000256" key="18">
    <source>
        <dbReference type="ARBA" id="ARBA00023136"/>
    </source>
</evidence>
<evidence type="ECO:0000256" key="24">
    <source>
        <dbReference type="ARBA" id="ARBA00066560"/>
    </source>
</evidence>
<dbReference type="GO" id="GO:0102033">
    <property type="term" value="F:long-chain fatty acid omega-hydroxylase activity"/>
    <property type="evidence" value="ECO:0007669"/>
    <property type="project" value="UniProtKB-EC"/>
</dbReference>
<dbReference type="EC" id="1.14.14.80" evidence="24"/>
<comment type="cofactor">
    <cofactor evidence="1 27">
        <name>heme</name>
        <dbReference type="ChEBI" id="CHEBI:30413"/>
    </cofactor>
</comment>
<dbReference type="PROSITE" id="PS00086">
    <property type="entry name" value="CYTOCHROME_P450"/>
    <property type="match status" value="1"/>
</dbReference>
<dbReference type="GO" id="GO:0005506">
    <property type="term" value="F:iron ion binding"/>
    <property type="evidence" value="ECO:0007669"/>
    <property type="project" value="InterPro"/>
</dbReference>
<sequence>MYLVHGLLQSPWDLYGCLKLAVIVFCLWWLRKPRNLPPGPFNWPILGNFLSLSQDEPMLLMTWARQYGDVFMYHVGSRAVVVLNGYRTIHQALVKQADHFSSRPYMPITAENSQKKGVIHVPYGPFWKQHRKLTLLKMREIGVDKPILDQKIAEEGKSLIQEILKKEGRSFDMTKLIQTAVSNIISTMLCGTRYEYDHPGFQRFISNVALNFKFSRLSMLPNHYPWTRWVPGLNTTFNRTLECNQEIREHIRETLVEHENSFDPDNMRDFMDAFLNEIRHQDDEDTTASKEQLVQVIRDMFVAGIENIATALRWALLYCVLYPDIQEKVQEEIDQVLGRDGTPTMAERKKMPFTEATIEEVLRYATVAPLTVDHATSRDTSLNGYFIPKDTLVQVNLWSVHHDPETWPDPETFDPTRFLNDQGQFQKKAENIPFSLGRRICLGERLARAELLLFFMLLLQHFHFKLPEGVARPSEKGVFGITYNPVDFDIVVAVPRFRDM</sequence>
<keyword evidence="12" id="KW-1133">Transmembrane helix</keyword>
<dbReference type="PRINTS" id="PR00385">
    <property type="entry name" value="P450"/>
</dbReference>
<keyword evidence="11" id="KW-0492">Microsome</keyword>
<dbReference type="EMBL" id="GG666669">
    <property type="protein sequence ID" value="EEN44654.1"/>
    <property type="molecule type" value="Genomic_DNA"/>
</dbReference>
<evidence type="ECO:0000256" key="27">
    <source>
        <dbReference type="PIRSR" id="PIRSR602401-1"/>
    </source>
</evidence>
<comment type="catalytic activity">
    <reaction evidence="21">
        <text>N-[(5Z,8Z,11Z,14Z)-eicosatetraenoyl]-serotonin + reduced [NADPH--hemoprotein reductase] + O2 = 2-oxo-N-[(5Z,8Z,11Z,14Z)-eicosatetraenoyl]-serotonin + oxidized [NADPH--hemoprotein reductase] + H2O + H(+)</text>
        <dbReference type="Rhea" id="RHEA:50296"/>
        <dbReference type="Rhea" id="RHEA-COMP:11964"/>
        <dbReference type="Rhea" id="RHEA-COMP:11965"/>
        <dbReference type="ChEBI" id="CHEBI:15377"/>
        <dbReference type="ChEBI" id="CHEBI:15378"/>
        <dbReference type="ChEBI" id="CHEBI:15379"/>
        <dbReference type="ChEBI" id="CHEBI:57618"/>
        <dbReference type="ChEBI" id="CHEBI:58210"/>
        <dbReference type="ChEBI" id="CHEBI:132255"/>
        <dbReference type="ChEBI" id="CHEBI:132256"/>
    </reaction>
    <physiologicalReaction direction="left-to-right" evidence="21">
        <dbReference type="Rhea" id="RHEA:50297"/>
    </physiologicalReaction>
</comment>
<evidence type="ECO:0000256" key="25">
    <source>
        <dbReference type="ARBA" id="ARBA00067282"/>
    </source>
</evidence>
<keyword evidence="10" id="KW-0256">Endoplasmic reticulum</keyword>
<dbReference type="InterPro" id="IPR001128">
    <property type="entry name" value="Cyt_P450"/>
</dbReference>
<dbReference type="STRING" id="7739.C3ZS17"/>
<keyword evidence="7" id="KW-0812">Transmembrane</keyword>
<evidence type="ECO:0000256" key="16">
    <source>
        <dbReference type="ARBA" id="ARBA00023098"/>
    </source>
</evidence>
<evidence type="ECO:0000256" key="6">
    <source>
        <dbReference type="ARBA" id="ARBA00022617"/>
    </source>
</evidence>
<comment type="subcellular location">
    <subcellularLocation>
        <location evidence="4">Endoplasmic reticulum membrane</location>
        <topology evidence="4">Multi-pass membrane protein</topology>
    </subcellularLocation>
    <subcellularLocation>
        <location evidence="2">Microsome membrane</location>
        <topology evidence="2">Multi-pass membrane protein</topology>
    </subcellularLocation>
    <subcellularLocation>
        <location evidence="3">Mitochondrion inner membrane</location>
        <topology evidence="3">Multi-pass membrane protein</topology>
    </subcellularLocation>
</comment>
<organism>
    <name type="scientific">Branchiostoma floridae</name>
    <name type="common">Florida lancelet</name>
    <name type="synonym">Amphioxus</name>
    <dbReference type="NCBI Taxonomy" id="7739"/>
    <lineage>
        <taxon>Eukaryota</taxon>
        <taxon>Metazoa</taxon>
        <taxon>Chordata</taxon>
        <taxon>Cephalochordata</taxon>
        <taxon>Leptocardii</taxon>
        <taxon>Amphioxiformes</taxon>
        <taxon>Branchiostomatidae</taxon>
        <taxon>Branchiostoma</taxon>
    </lineage>
</organism>
<keyword evidence="8 27" id="KW-0479">Metal-binding</keyword>
<keyword evidence="13 28" id="KW-0560">Oxidoreductase</keyword>
<name>C3ZS17_BRAFL</name>
<comment type="catalytic activity">
    <reaction evidence="22">
        <text>an omega-methyl-long-chain fatty acid + reduced [NADPH--hemoprotein reductase] + O2 = an omega-hydroxy-long-chain fatty acid + oxidized [NADPH--hemoprotein reductase] + H2O + H(+)</text>
        <dbReference type="Rhea" id="RHEA:56748"/>
        <dbReference type="Rhea" id="RHEA-COMP:11964"/>
        <dbReference type="Rhea" id="RHEA-COMP:11965"/>
        <dbReference type="ChEBI" id="CHEBI:15377"/>
        <dbReference type="ChEBI" id="CHEBI:15378"/>
        <dbReference type="ChEBI" id="CHEBI:15379"/>
        <dbReference type="ChEBI" id="CHEBI:57618"/>
        <dbReference type="ChEBI" id="CHEBI:58210"/>
        <dbReference type="ChEBI" id="CHEBI:140991"/>
        <dbReference type="ChEBI" id="CHEBI:140992"/>
        <dbReference type="EC" id="1.14.14.80"/>
    </reaction>
    <physiologicalReaction direction="left-to-right" evidence="22">
        <dbReference type="Rhea" id="RHEA:56749"/>
    </physiologicalReaction>
</comment>
<evidence type="ECO:0000313" key="29">
    <source>
        <dbReference type="EMBL" id="EEN44654.1"/>
    </source>
</evidence>
<comment type="similarity">
    <text evidence="5 28">Belongs to the cytochrome P450 family.</text>
</comment>
<dbReference type="InterPro" id="IPR017972">
    <property type="entry name" value="Cyt_P450_CS"/>
</dbReference>
<keyword evidence="16" id="KW-0443">Lipid metabolism</keyword>
<dbReference type="Gene3D" id="1.10.630.10">
    <property type="entry name" value="Cytochrome P450"/>
    <property type="match status" value="1"/>
</dbReference>
<evidence type="ECO:0000256" key="26">
    <source>
        <dbReference type="ARBA" id="ARBA00079181"/>
    </source>
</evidence>
<evidence type="ECO:0000256" key="19">
    <source>
        <dbReference type="ARBA" id="ARBA00049206"/>
    </source>
</evidence>
<dbReference type="InterPro" id="IPR002401">
    <property type="entry name" value="Cyt_P450_E_grp-I"/>
</dbReference>
<dbReference type="SUPFAM" id="SSF48264">
    <property type="entry name" value="Cytochrome P450"/>
    <property type="match status" value="1"/>
</dbReference>
<evidence type="ECO:0000256" key="4">
    <source>
        <dbReference type="ARBA" id="ARBA00004477"/>
    </source>
</evidence>
<dbReference type="GO" id="GO:0006629">
    <property type="term" value="P:lipid metabolic process"/>
    <property type="evidence" value="ECO:0007669"/>
    <property type="project" value="UniProtKB-KW"/>
</dbReference>
<feature type="binding site" description="axial binding residue" evidence="27">
    <location>
        <position position="441"/>
    </location>
    <ligand>
        <name>heme</name>
        <dbReference type="ChEBI" id="CHEBI:30413"/>
    </ligand>
    <ligandPart>
        <name>Fe</name>
        <dbReference type="ChEBI" id="CHEBI:18248"/>
    </ligandPart>
</feature>
<evidence type="ECO:0000256" key="22">
    <source>
        <dbReference type="ARBA" id="ARBA00052378"/>
    </source>
</evidence>
<keyword evidence="9" id="KW-0999">Mitochondrion inner membrane</keyword>
<dbReference type="GO" id="GO:0020037">
    <property type="term" value="F:heme binding"/>
    <property type="evidence" value="ECO:0007669"/>
    <property type="project" value="InterPro"/>
</dbReference>
<evidence type="ECO:0000256" key="13">
    <source>
        <dbReference type="ARBA" id="ARBA00023002"/>
    </source>
</evidence>
<dbReference type="PRINTS" id="PR00463">
    <property type="entry name" value="EP450I"/>
</dbReference>
<dbReference type="InterPro" id="IPR050182">
    <property type="entry name" value="Cytochrome_P450_fam2"/>
</dbReference>
<dbReference type="PANTHER" id="PTHR24300">
    <property type="entry name" value="CYTOCHROME P450 508A4-RELATED"/>
    <property type="match status" value="1"/>
</dbReference>
<dbReference type="eggNOG" id="KOG0156">
    <property type="taxonomic scope" value="Eukaryota"/>
</dbReference>
<gene>
    <name evidence="29" type="ORF">BRAFLDRAFT_116025</name>
</gene>
<dbReference type="GO" id="GO:0005789">
    <property type="term" value="C:endoplasmic reticulum membrane"/>
    <property type="evidence" value="ECO:0007669"/>
    <property type="project" value="UniProtKB-SubCell"/>
</dbReference>
<dbReference type="GO" id="GO:0005743">
    <property type="term" value="C:mitochondrial inner membrane"/>
    <property type="evidence" value="ECO:0007669"/>
    <property type="project" value="UniProtKB-SubCell"/>
</dbReference>
<reference evidence="29" key="1">
    <citation type="journal article" date="2008" name="Nature">
        <title>The amphioxus genome and the evolution of the chordate karyotype.</title>
        <authorList>
            <consortium name="US DOE Joint Genome Institute (JGI-PGF)"/>
            <person name="Putnam N.H."/>
            <person name="Butts T."/>
            <person name="Ferrier D.E.K."/>
            <person name="Furlong R.F."/>
            <person name="Hellsten U."/>
            <person name="Kawashima T."/>
            <person name="Robinson-Rechavi M."/>
            <person name="Shoguchi E."/>
            <person name="Terry A."/>
            <person name="Yu J.-K."/>
            <person name="Benito-Gutierrez E.L."/>
            <person name="Dubchak I."/>
            <person name="Garcia-Fernandez J."/>
            <person name="Gibson-Brown J.J."/>
            <person name="Grigoriev I.V."/>
            <person name="Horton A.C."/>
            <person name="de Jong P.J."/>
            <person name="Jurka J."/>
            <person name="Kapitonov V.V."/>
            <person name="Kohara Y."/>
            <person name="Kuroki Y."/>
            <person name="Lindquist E."/>
            <person name="Lucas S."/>
            <person name="Osoegawa K."/>
            <person name="Pennacchio L.A."/>
            <person name="Salamov A.A."/>
            <person name="Satou Y."/>
            <person name="Sauka-Spengler T."/>
            <person name="Schmutz J."/>
            <person name="Shin-I T."/>
            <person name="Toyoda A."/>
            <person name="Bronner-Fraser M."/>
            <person name="Fujiyama A."/>
            <person name="Holland L.Z."/>
            <person name="Holland P.W.H."/>
            <person name="Satoh N."/>
            <person name="Rokhsar D.S."/>
        </authorList>
    </citation>
    <scope>NUCLEOTIDE SEQUENCE [LARGE SCALE GENOMIC DNA]</scope>
    <source>
        <strain evidence="29">S238N-H82</strain>
        <tissue evidence="29">Testes</tissue>
    </source>
</reference>
<evidence type="ECO:0000256" key="2">
    <source>
        <dbReference type="ARBA" id="ARBA00004154"/>
    </source>
</evidence>
<keyword evidence="15 28" id="KW-0503">Monooxygenase</keyword>
<keyword evidence="18" id="KW-0472">Membrane</keyword>
<evidence type="ECO:0000256" key="11">
    <source>
        <dbReference type="ARBA" id="ARBA00022848"/>
    </source>
</evidence>
<evidence type="ECO:0000256" key="15">
    <source>
        <dbReference type="ARBA" id="ARBA00023033"/>
    </source>
</evidence>
<keyword evidence="14 27" id="KW-0408">Iron</keyword>
<evidence type="ECO:0000256" key="5">
    <source>
        <dbReference type="ARBA" id="ARBA00010617"/>
    </source>
</evidence>
<evidence type="ECO:0000256" key="21">
    <source>
        <dbReference type="ARBA" id="ARBA00052159"/>
    </source>
</evidence>
<evidence type="ECO:0000256" key="3">
    <source>
        <dbReference type="ARBA" id="ARBA00004448"/>
    </source>
</evidence>
<dbReference type="InParanoid" id="C3ZS17"/>
<evidence type="ECO:0000256" key="28">
    <source>
        <dbReference type="RuleBase" id="RU000461"/>
    </source>
</evidence>
<keyword evidence="17" id="KW-0496">Mitochondrion</keyword>
<evidence type="ECO:0000256" key="14">
    <source>
        <dbReference type="ARBA" id="ARBA00023004"/>
    </source>
</evidence>
<evidence type="ECO:0000256" key="9">
    <source>
        <dbReference type="ARBA" id="ARBA00022792"/>
    </source>
</evidence>
<proteinExistence type="inferred from homology"/>
<evidence type="ECO:0000256" key="7">
    <source>
        <dbReference type="ARBA" id="ARBA00022692"/>
    </source>
</evidence>
<accession>C3ZS17</accession>
<evidence type="ECO:0000256" key="23">
    <source>
        <dbReference type="ARBA" id="ARBA00058812"/>
    </source>
</evidence>
<protein>
    <recommendedName>
        <fullName evidence="25">Cytochrome P450 2U1</fullName>
        <ecNumber evidence="24">1.14.14.80</ecNumber>
    </recommendedName>
    <alternativeName>
        <fullName evidence="26">Long-chain fatty acid omega-monooxygenase</fullName>
    </alternativeName>
</protein>
<evidence type="ECO:0000256" key="8">
    <source>
        <dbReference type="ARBA" id="ARBA00022723"/>
    </source>
</evidence>
<evidence type="ECO:0000256" key="17">
    <source>
        <dbReference type="ARBA" id="ARBA00023128"/>
    </source>
</evidence>
<evidence type="ECO:0000256" key="20">
    <source>
        <dbReference type="ARBA" id="ARBA00051320"/>
    </source>
</evidence>
<keyword evidence="6 27" id="KW-0349">Heme</keyword>
<comment type="function">
    <text evidence="23">A cytochrome P450 monooxygenase involved in the metabolism of arachidonic acid and its conjugates. Mechanistically, uses molecular oxygen inserting one oxygen atom into a substrate, and reducing the second into a water molecule, with two electrons provided by NADPH via cytochrome P450 reductase (CPR; NADPH-ferrihemoprotein reductase). Acts as an omega and omega-1 hydroxylase for arachidonic acid and possibly for other long chain fatty acids. May modulate the arachidonic acid signaling pathway and play a role in other fatty acid signaling processes. May down-regulate the biological activities of N-arachidonoyl-serotonin, an endocannabinoid that has anti-nociceptive effects through inhibition of fatty acid amide hydrolase FAAH, TRPV1 receptor and T-type calcium channels. Catalyzes C-2 oxidation of the indole ring of N-arachidonoyl-serotonin forming a less active product 2-oxo-N-arachidonoyl-serotonin.</text>
</comment>
<evidence type="ECO:0000256" key="12">
    <source>
        <dbReference type="ARBA" id="ARBA00022989"/>
    </source>
</evidence>
<dbReference type="FunFam" id="1.10.630.10:FF:000017">
    <property type="entry name" value="cytochrome P450 2U1 isoform X1"/>
    <property type="match status" value="1"/>
</dbReference>
<dbReference type="Pfam" id="PF00067">
    <property type="entry name" value="p450"/>
    <property type="match status" value="1"/>
</dbReference>
<comment type="catalytic activity">
    <reaction evidence="19">
        <text>(5Z,8Z,11Z,14Z)-eicosatetraenoate + reduced [NADPH--hemoprotein reductase] + O2 = 19-hydroxy-(5Z,8Z,11Z,14Z)-eicosatetraenoate + oxidized [NADPH--hemoprotein reductase] + H2O + H(+)</text>
        <dbReference type="Rhea" id="RHEA:39759"/>
        <dbReference type="Rhea" id="RHEA-COMP:11964"/>
        <dbReference type="Rhea" id="RHEA-COMP:11965"/>
        <dbReference type="ChEBI" id="CHEBI:15377"/>
        <dbReference type="ChEBI" id="CHEBI:15378"/>
        <dbReference type="ChEBI" id="CHEBI:15379"/>
        <dbReference type="ChEBI" id="CHEBI:32395"/>
        <dbReference type="ChEBI" id="CHEBI:57618"/>
        <dbReference type="ChEBI" id="CHEBI:58210"/>
        <dbReference type="ChEBI" id="CHEBI:76627"/>
    </reaction>
    <physiologicalReaction direction="left-to-right" evidence="19">
        <dbReference type="Rhea" id="RHEA:39760"/>
    </physiologicalReaction>
</comment>
<dbReference type="InterPro" id="IPR036396">
    <property type="entry name" value="Cyt_P450_sf"/>
</dbReference>